<comment type="caution">
    <text evidence="1">The sequence shown here is derived from an EMBL/GenBank/DDBJ whole genome shotgun (WGS) entry which is preliminary data.</text>
</comment>
<sequence length="58" mass="6780">MPDKSEEEKPRIKQIVEKYRKSISRLSEEGSPEEIVAVFKHAADYSNYLQRKIVGLEE</sequence>
<protein>
    <submittedName>
        <fullName evidence="1">Uncharacterized protein</fullName>
    </submittedName>
</protein>
<keyword evidence="2" id="KW-1185">Reference proteome</keyword>
<dbReference type="EMBL" id="AZCV01000003">
    <property type="protein sequence ID" value="KRK37727.1"/>
    <property type="molecule type" value="Genomic_DNA"/>
</dbReference>
<organism evidence="1 2">
    <name type="scientific">Amylolactobacillus amylotrophicus DSM 20534</name>
    <dbReference type="NCBI Taxonomy" id="1423722"/>
    <lineage>
        <taxon>Bacteria</taxon>
        <taxon>Bacillati</taxon>
        <taxon>Bacillota</taxon>
        <taxon>Bacilli</taxon>
        <taxon>Lactobacillales</taxon>
        <taxon>Lactobacillaceae</taxon>
        <taxon>Amylolactobacillus</taxon>
    </lineage>
</organism>
<reference evidence="1 2" key="1">
    <citation type="journal article" date="2015" name="Genome Announc.">
        <title>Expanding the biotechnology potential of lactobacilli through comparative genomics of 213 strains and associated genera.</title>
        <authorList>
            <person name="Sun Z."/>
            <person name="Harris H.M."/>
            <person name="McCann A."/>
            <person name="Guo C."/>
            <person name="Argimon S."/>
            <person name="Zhang W."/>
            <person name="Yang X."/>
            <person name="Jeffery I.B."/>
            <person name="Cooney J.C."/>
            <person name="Kagawa T.F."/>
            <person name="Liu W."/>
            <person name="Song Y."/>
            <person name="Salvetti E."/>
            <person name="Wrobel A."/>
            <person name="Rasinkangas P."/>
            <person name="Parkhill J."/>
            <person name="Rea M.C."/>
            <person name="O'Sullivan O."/>
            <person name="Ritari J."/>
            <person name="Douillard F.P."/>
            <person name="Paul Ross R."/>
            <person name="Yang R."/>
            <person name="Briner A.E."/>
            <person name="Felis G.E."/>
            <person name="de Vos W.M."/>
            <person name="Barrangou R."/>
            <person name="Klaenhammer T.R."/>
            <person name="Caufield P.W."/>
            <person name="Cui Y."/>
            <person name="Zhang H."/>
            <person name="O'Toole P.W."/>
        </authorList>
    </citation>
    <scope>NUCLEOTIDE SEQUENCE [LARGE SCALE GENOMIC DNA]</scope>
    <source>
        <strain evidence="1 2">DSM 20534</strain>
    </source>
</reference>
<name>A0A0R1GUM2_9LACO</name>
<dbReference type="Proteomes" id="UP000050909">
    <property type="component" value="Unassembled WGS sequence"/>
</dbReference>
<dbReference type="RefSeq" id="WP_169787589.1">
    <property type="nucleotide sequence ID" value="NZ_AZCV01000003.1"/>
</dbReference>
<evidence type="ECO:0000313" key="2">
    <source>
        <dbReference type="Proteomes" id="UP000050909"/>
    </source>
</evidence>
<proteinExistence type="predicted"/>
<evidence type="ECO:0000313" key="1">
    <source>
        <dbReference type="EMBL" id="KRK37727.1"/>
    </source>
</evidence>
<dbReference type="AlphaFoldDB" id="A0A0R1GUM2"/>
<dbReference type="PATRIC" id="fig|1423722.3.peg.1079"/>
<accession>A0A0R1GUM2</accession>
<gene>
    <name evidence="1" type="ORF">FC62_GL001057</name>
</gene>